<dbReference type="InterPro" id="IPR000225">
    <property type="entry name" value="Armadillo"/>
</dbReference>
<dbReference type="PANTHER" id="PTHR22895:SF0">
    <property type="entry name" value="ARMADILLO REPEAT-CONTAINING PROTEIN 6"/>
    <property type="match status" value="1"/>
</dbReference>
<dbReference type="EMBL" id="CAICTM010002309">
    <property type="protein sequence ID" value="CAB9528750.1"/>
    <property type="molecule type" value="Genomic_DNA"/>
</dbReference>
<feature type="region of interest" description="Disordered" evidence="4">
    <location>
        <begin position="460"/>
        <end position="480"/>
    </location>
</feature>
<feature type="region of interest" description="Disordered" evidence="4">
    <location>
        <begin position="288"/>
        <end position="331"/>
    </location>
</feature>
<feature type="compositionally biased region" description="Acidic residues" evidence="4">
    <location>
        <begin position="288"/>
        <end position="301"/>
    </location>
</feature>
<feature type="compositionally biased region" description="Low complexity" evidence="4">
    <location>
        <begin position="741"/>
        <end position="758"/>
    </location>
</feature>
<feature type="domain" description="LRRK2 ARM repeat" evidence="5">
    <location>
        <begin position="871"/>
        <end position="1002"/>
    </location>
</feature>
<proteinExistence type="predicted"/>
<dbReference type="SUPFAM" id="SSF48371">
    <property type="entry name" value="ARM repeat"/>
    <property type="match status" value="1"/>
</dbReference>
<feature type="compositionally biased region" description="Low complexity" evidence="4">
    <location>
        <begin position="56"/>
        <end position="87"/>
    </location>
</feature>
<name>A0A9N8EYM8_9STRA</name>
<dbReference type="InterPro" id="IPR016024">
    <property type="entry name" value="ARM-type_fold"/>
</dbReference>
<feature type="region of interest" description="Disordered" evidence="4">
    <location>
        <begin position="612"/>
        <end position="689"/>
    </location>
</feature>
<dbReference type="InterPro" id="IPR011989">
    <property type="entry name" value="ARM-like"/>
</dbReference>
<feature type="compositionally biased region" description="Low complexity" evidence="4">
    <location>
        <begin position="173"/>
        <end position="197"/>
    </location>
</feature>
<organism evidence="6 7">
    <name type="scientific">Seminavis robusta</name>
    <dbReference type="NCBI Taxonomy" id="568900"/>
    <lineage>
        <taxon>Eukaryota</taxon>
        <taxon>Sar</taxon>
        <taxon>Stramenopiles</taxon>
        <taxon>Ochrophyta</taxon>
        <taxon>Bacillariophyta</taxon>
        <taxon>Bacillariophyceae</taxon>
        <taxon>Bacillariophycidae</taxon>
        <taxon>Naviculales</taxon>
        <taxon>Naviculaceae</taxon>
        <taxon>Seminavis</taxon>
    </lineage>
</organism>
<feature type="compositionally biased region" description="Low complexity" evidence="4">
    <location>
        <begin position="808"/>
        <end position="818"/>
    </location>
</feature>
<dbReference type="AlphaFoldDB" id="A0A9N8EYM8"/>
<feature type="compositionally biased region" description="Polar residues" evidence="4">
    <location>
        <begin position="10"/>
        <end position="26"/>
    </location>
</feature>
<dbReference type="PANTHER" id="PTHR22895">
    <property type="entry name" value="ARMADILLO REPEAT-CONTAINING PROTEIN 6"/>
    <property type="match status" value="1"/>
</dbReference>
<feature type="region of interest" description="Disordered" evidence="4">
    <location>
        <begin position="944"/>
        <end position="964"/>
    </location>
</feature>
<dbReference type="Pfam" id="PF23744">
    <property type="entry name" value="ARM_LRRK2"/>
    <property type="match status" value="1"/>
</dbReference>
<evidence type="ECO:0000256" key="3">
    <source>
        <dbReference type="SAM" id="Coils"/>
    </source>
</evidence>
<evidence type="ECO:0000313" key="7">
    <source>
        <dbReference type="Proteomes" id="UP001153069"/>
    </source>
</evidence>
<reference evidence="6" key="1">
    <citation type="submission" date="2020-06" db="EMBL/GenBank/DDBJ databases">
        <authorList>
            <consortium name="Plant Systems Biology data submission"/>
        </authorList>
    </citation>
    <scope>NUCLEOTIDE SEQUENCE</scope>
    <source>
        <strain evidence="6">D6</strain>
    </source>
</reference>
<feature type="compositionally biased region" description="Basic and acidic residues" evidence="4">
    <location>
        <begin position="109"/>
        <end position="139"/>
    </location>
</feature>
<dbReference type="OrthoDB" id="49556at2759"/>
<dbReference type="Proteomes" id="UP001153069">
    <property type="component" value="Unassembled WGS sequence"/>
</dbReference>
<gene>
    <name evidence="6" type="ORF">SEMRO_2311_G322840.1</name>
</gene>
<accession>A0A9N8EYM8</accession>
<feature type="compositionally biased region" description="Polar residues" evidence="4">
    <location>
        <begin position="777"/>
        <end position="803"/>
    </location>
</feature>
<evidence type="ECO:0000256" key="1">
    <source>
        <dbReference type="ARBA" id="ARBA00022737"/>
    </source>
</evidence>
<keyword evidence="1" id="KW-0677">Repeat</keyword>
<feature type="repeat" description="ARM" evidence="2">
    <location>
        <begin position="967"/>
        <end position="1011"/>
    </location>
</feature>
<keyword evidence="7" id="KW-1185">Reference proteome</keyword>
<evidence type="ECO:0000313" key="6">
    <source>
        <dbReference type="EMBL" id="CAB9528750.1"/>
    </source>
</evidence>
<keyword evidence="3" id="KW-0175">Coiled coil</keyword>
<feature type="region of interest" description="Disordered" evidence="4">
    <location>
        <begin position="734"/>
        <end position="818"/>
    </location>
</feature>
<dbReference type="SMART" id="SM00185">
    <property type="entry name" value="ARM"/>
    <property type="match status" value="4"/>
</dbReference>
<feature type="region of interest" description="Disordered" evidence="4">
    <location>
        <begin position="1"/>
        <end position="203"/>
    </location>
</feature>
<feature type="coiled-coil region" evidence="3">
    <location>
        <begin position="529"/>
        <end position="560"/>
    </location>
</feature>
<evidence type="ECO:0000259" key="5">
    <source>
        <dbReference type="Pfam" id="PF23744"/>
    </source>
</evidence>
<dbReference type="PROSITE" id="PS50176">
    <property type="entry name" value="ARM_REPEAT"/>
    <property type="match status" value="2"/>
</dbReference>
<dbReference type="Gene3D" id="1.25.10.10">
    <property type="entry name" value="Leucine-rich Repeat Variant"/>
    <property type="match status" value="1"/>
</dbReference>
<feature type="compositionally biased region" description="Polar residues" evidence="4">
    <location>
        <begin position="761"/>
        <end position="770"/>
    </location>
</feature>
<protein>
    <submittedName>
        <fullName evidence="6">ARM</fullName>
    </submittedName>
</protein>
<dbReference type="InterPro" id="IPR056597">
    <property type="entry name" value="ARM_LRRK2"/>
</dbReference>
<sequence length="1054" mass="114826">MDQKEEPETNGPQQQDSLSDALNGASNMLERLWKSHPWQSDVPVEKKPSLGPPPSTGTTKGASTMSMNMNSMWSHPWKSTTTSTSTTAAVKSPEKPSDLSDEISLGEDVILHKQKQQEEEEERERLEKQQMEDAAKKDEEQAESQRVTFKAEKAEAVESVEAPVPPKEEEVATDSTTSSAATTATTTSTSRPPTAQTVQQQPSLDLLDIDFDNPEDAGALKEAIGEEVLGLWESQGLYQDLPEIRQEILISVVETKFNALKEEQKQQRENPPAVMLGQSLSELNAIAEEGEEDEEETDEDTIPPLAPLPRQDKLQPPLAQQPVSQDEPHQQPPLLVQPVISRDDSAGPNTALNDDEIAERASLVVEELEGRLAMVDTSEHAFIEAEGRLGKLPPQDVKIKDIHAFNKYKLHDAVERRVSLIFTGDHHIVEREKNSSEELLLRQNSMPENDISEDLKKEHAGLSRQASMPALLPSSDNNDAPNNVAEFKQRLSTSFSAFDAFVMTKQEQERNGLMPVVSDDEWTEYEEVVEEVVDEEEDIKEDLKALAEDMDATLKQFNSAYLPPRSGGMAAAAATMGKVADEDDAIEEYTVMEETVVDDSEIDVDEISEKLMRDASNKSEAGSTDAAKGTPPRNKVSRTVSKDTSYMEVTVMDDTGHTHRQSMVSKSGVLDPYNNNNGHRHSTRSSGLGAAMEASFPTITTQDLDDDDITQLTFDHTVDGAASMTQDHLIASAYLNRDNKNSNNNNNASSRSNRSRPSLASGKTSPTSKSRVPASPGRQSAVDSQYTDPTGTTMPMDESSMSQRHGEASIASSTAGSSKGAALNKAVAKILRVDIWSPKASLVSSALERLCQAANHGSAQRKNIARLGGVMAIVRAMQMHPTNVAIQVNACEALEHLSVDPDTQAATTEVGGMAAIVQAMQRHPDNQQVQTAACKALAPITAPNKHHGPAITGMSDSDDEDDEPNDGVVKTLVTAMNSHPKDTVIQAKAFGALANLCTDNQERLQELSECGGLTAMTLALQRPWKCKTDQHEAISTLSILLRSLAELDNSQHSC</sequence>
<evidence type="ECO:0000256" key="2">
    <source>
        <dbReference type="PROSITE-ProRule" id="PRU00259"/>
    </source>
</evidence>
<feature type="repeat" description="ARM" evidence="2">
    <location>
        <begin position="868"/>
        <end position="912"/>
    </location>
</feature>
<comment type="caution">
    <text evidence="6">The sequence shown here is derived from an EMBL/GenBank/DDBJ whole genome shotgun (WGS) entry which is preliminary data.</text>
</comment>
<evidence type="ECO:0000256" key="4">
    <source>
        <dbReference type="SAM" id="MobiDB-lite"/>
    </source>
</evidence>